<gene>
    <name evidence="1" type="ORF">HWN40_05115</name>
</gene>
<evidence type="ECO:0008006" key="3">
    <source>
        <dbReference type="Google" id="ProtNLM"/>
    </source>
</evidence>
<dbReference type="KEGG" id="mzi:HWN40_05115"/>
<dbReference type="Proteomes" id="UP000509594">
    <property type="component" value="Chromosome"/>
</dbReference>
<reference evidence="1 2" key="1">
    <citation type="submission" date="2020-06" db="EMBL/GenBank/DDBJ databases">
        <title>Methanolobus halotolerans sp. nov., isolated from a saline lake Tus in Siberia.</title>
        <authorList>
            <person name="Shen Y."/>
            <person name="Chen S.-C."/>
            <person name="Lai M.-C."/>
            <person name="Huang H.-H."/>
            <person name="Chiu H.-H."/>
            <person name="Tang S.-L."/>
            <person name="Rogozin D.Y."/>
            <person name="Degermendzhy A.G."/>
        </authorList>
    </citation>
    <scope>NUCLEOTIDE SEQUENCE [LARGE SCALE GENOMIC DNA]</scope>
    <source>
        <strain evidence="1 2">DSM 21339</strain>
    </source>
</reference>
<dbReference type="OrthoDB" id="125113at2157"/>
<name>A0A7D5E681_9EURY</name>
<organism evidence="1 2">
    <name type="scientific">Methanolobus zinderi</name>
    <dbReference type="NCBI Taxonomy" id="536044"/>
    <lineage>
        <taxon>Archaea</taxon>
        <taxon>Methanobacteriati</taxon>
        <taxon>Methanobacteriota</taxon>
        <taxon>Stenosarchaea group</taxon>
        <taxon>Methanomicrobia</taxon>
        <taxon>Methanosarcinales</taxon>
        <taxon>Methanosarcinaceae</taxon>
        <taxon>Methanolobus</taxon>
    </lineage>
</organism>
<evidence type="ECO:0000313" key="1">
    <source>
        <dbReference type="EMBL" id="QLC49673.1"/>
    </source>
</evidence>
<dbReference type="EMBL" id="CP058215">
    <property type="protein sequence ID" value="QLC49673.1"/>
    <property type="molecule type" value="Genomic_DNA"/>
</dbReference>
<keyword evidence="2" id="KW-1185">Reference proteome</keyword>
<dbReference type="SUPFAM" id="SSF50182">
    <property type="entry name" value="Sm-like ribonucleoproteins"/>
    <property type="match status" value="1"/>
</dbReference>
<dbReference type="InterPro" id="IPR010920">
    <property type="entry name" value="LSM_dom_sf"/>
</dbReference>
<accession>A0A7D5E681</accession>
<proteinExistence type="predicted"/>
<evidence type="ECO:0000313" key="2">
    <source>
        <dbReference type="Proteomes" id="UP000509594"/>
    </source>
</evidence>
<protein>
    <recommendedName>
        <fullName evidence="3">LSM domain-containing protein</fullName>
    </recommendedName>
</protein>
<sequence length="111" mass="12619">MPGIRKDPFDDHLSDFIGENVRVITRKSHYRGICVKIDHDNNNVLLNNVLQKSEAGWIDISDKMLVMGSSVESIYLEKSFPFDSNESLILAIEKGDMLEFEGETMGLEELE</sequence>
<dbReference type="AlphaFoldDB" id="A0A7D5E681"/>